<keyword evidence="13" id="KW-1185">Reference proteome</keyword>
<evidence type="ECO:0000256" key="2">
    <source>
        <dbReference type="ARBA" id="ARBA00004978"/>
    </source>
</evidence>
<keyword evidence="7 9" id="KW-0012">Acyltransferase</keyword>
<comment type="similarity">
    <text evidence="3 9">Belongs to the acetyltransferase family. EctA subfamily.</text>
</comment>
<name>A0ABW2Q4K2_9MICO</name>
<dbReference type="Pfam" id="PF00583">
    <property type="entry name" value="Acetyltransf_1"/>
    <property type="match status" value="1"/>
</dbReference>
<evidence type="ECO:0000256" key="7">
    <source>
        <dbReference type="ARBA" id="ARBA00023315"/>
    </source>
</evidence>
<dbReference type="Proteomes" id="UP001596455">
    <property type="component" value="Unassembled WGS sequence"/>
</dbReference>
<evidence type="ECO:0000256" key="4">
    <source>
        <dbReference type="ARBA" id="ARBA00012355"/>
    </source>
</evidence>
<evidence type="ECO:0000313" key="13">
    <source>
        <dbReference type="Proteomes" id="UP001596455"/>
    </source>
</evidence>
<evidence type="ECO:0000313" key="12">
    <source>
        <dbReference type="EMBL" id="MFC7404404.1"/>
    </source>
</evidence>
<dbReference type="EC" id="2.3.1.178" evidence="4 9"/>
<dbReference type="EMBL" id="JBHTCQ010000001">
    <property type="protein sequence ID" value="MFC7404404.1"/>
    <property type="molecule type" value="Genomic_DNA"/>
</dbReference>
<protein>
    <recommendedName>
        <fullName evidence="5 9">L-2,4-diaminobutyric acid acetyltransferase</fullName>
        <shortName evidence="9">DABA acetyltransferase</shortName>
        <ecNumber evidence="4 9">2.3.1.178</ecNumber>
    </recommendedName>
</protein>
<dbReference type="GO" id="GO:0033816">
    <property type="term" value="F:diaminobutyrate acetyltransferase activity"/>
    <property type="evidence" value="ECO:0007669"/>
    <property type="project" value="UniProtKB-EC"/>
</dbReference>
<evidence type="ECO:0000256" key="10">
    <source>
        <dbReference type="SAM" id="MobiDB-lite"/>
    </source>
</evidence>
<dbReference type="CDD" id="cd04301">
    <property type="entry name" value="NAT_SF"/>
    <property type="match status" value="1"/>
</dbReference>
<keyword evidence="6 9" id="KW-0808">Transferase</keyword>
<evidence type="ECO:0000256" key="3">
    <source>
        <dbReference type="ARBA" id="ARBA00010712"/>
    </source>
</evidence>
<dbReference type="Gene3D" id="3.40.630.30">
    <property type="match status" value="1"/>
</dbReference>
<evidence type="ECO:0000256" key="6">
    <source>
        <dbReference type="ARBA" id="ARBA00022679"/>
    </source>
</evidence>
<evidence type="ECO:0000256" key="9">
    <source>
        <dbReference type="RuleBase" id="RU365045"/>
    </source>
</evidence>
<feature type="domain" description="N-acetyltransferase" evidence="11">
    <location>
        <begin position="21"/>
        <end position="172"/>
    </location>
</feature>
<dbReference type="PROSITE" id="PS51186">
    <property type="entry name" value="GNAT"/>
    <property type="match status" value="1"/>
</dbReference>
<evidence type="ECO:0000256" key="5">
    <source>
        <dbReference type="ARBA" id="ARBA00017935"/>
    </source>
</evidence>
<dbReference type="InterPro" id="IPR016181">
    <property type="entry name" value="Acyl_CoA_acyltransferase"/>
</dbReference>
<evidence type="ECO:0000256" key="8">
    <source>
        <dbReference type="ARBA" id="ARBA00048924"/>
    </source>
</evidence>
<feature type="region of interest" description="Disordered" evidence="10">
    <location>
        <begin position="1"/>
        <end position="22"/>
    </location>
</feature>
<reference evidence="13" key="1">
    <citation type="journal article" date="2019" name="Int. J. Syst. Evol. Microbiol.">
        <title>The Global Catalogue of Microorganisms (GCM) 10K type strain sequencing project: providing services to taxonomists for standard genome sequencing and annotation.</title>
        <authorList>
            <consortium name="The Broad Institute Genomics Platform"/>
            <consortium name="The Broad Institute Genome Sequencing Center for Infectious Disease"/>
            <person name="Wu L."/>
            <person name="Ma J."/>
        </authorList>
    </citation>
    <scope>NUCLEOTIDE SEQUENCE [LARGE SCALE GENOMIC DNA]</scope>
    <source>
        <strain evidence="13">JCM 1490</strain>
    </source>
</reference>
<dbReference type="InterPro" id="IPR000182">
    <property type="entry name" value="GNAT_dom"/>
</dbReference>
<gene>
    <name evidence="9 12" type="primary">ectA</name>
    <name evidence="12" type="ORF">ACFQQL_04730</name>
</gene>
<proteinExistence type="inferred from homology"/>
<comment type="caution">
    <text evidence="12">The sequence shown here is derived from an EMBL/GenBank/DDBJ whole genome shotgun (WGS) entry which is preliminary data.</text>
</comment>
<dbReference type="InterPro" id="IPR012772">
    <property type="entry name" value="Ectoine_EctA"/>
</dbReference>
<comment type="catalytic activity">
    <reaction evidence="8 9">
        <text>L-2,4-diaminobutanoate + acetyl-CoA = (2S)-4-acetamido-2-aminobutanoate + CoA + H(+)</text>
        <dbReference type="Rhea" id="RHEA:16901"/>
        <dbReference type="ChEBI" id="CHEBI:15378"/>
        <dbReference type="ChEBI" id="CHEBI:57287"/>
        <dbReference type="ChEBI" id="CHEBI:57288"/>
        <dbReference type="ChEBI" id="CHEBI:58761"/>
        <dbReference type="ChEBI" id="CHEBI:58929"/>
        <dbReference type="EC" id="2.3.1.178"/>
    </reaction>
</comment>
<dbReference type="SUPFAM" id="SSF55729">
    <property type="entry name" value="Acyl-CoA N-acyltransferases (Nat)"/>
    <property type="match status" value="1"/>
</dbReference>
<dbReference type="RefSeq" id="WP_382391761.1">
    <property type="nucleotide sequence ID" value="NZ_JBHTCQ010000001.1"/>
</dbReference>
<comment type="pathway">
    <text evidence="2 9">Amine and polyamine biosynthesis; ectoine biosynthesis; L-ectoine from L-aspartate 4-semialdehyde: step 2/3.</text>
</comment>
<sequence length="175" mass="19005">MPMTTQDDTDDPPHAATTPDLTIRPTTRADGAAMWRLARDGGVLDLNSSYAYLLYAQDFADTCRVATLDGSVVGFVLAHRPPARPGSLFVWQVGVSPEARGRRIAARMIEDLLDSLDVETLEATVTESNTASRALFSGIAARRGAELTWREFVRGGDFPDEGHEAEPLLQIPVGH</sequence>
<dbReference type="NCBIfam" id="TIGR02406">
    <property type="entry name" value="ectoine_EctA"/>
    <property type="match status" value="1"/>
</dbReference>
<evidence type="ECO:0000256" key="1">
    <source>
        <dbReference type="ARBA" id="ARBA00003741"/>
    </source>
</evidence>
<organism evidence="12 13">
    <name type="scientific">Georgenia alba</name>
    <dbReference type="NCBI Taxonomy" id="2233858"/>
    <lineage>
        <taxon>Bacteria</taxon>
        <taxon>Bacillati</taxon>
        <taxon>Actinomycetota</taxon>
        <taxon>Actinomycetes</taxon>
        <taxon>Micrococcales</taxon>
        <taxon>Bogoriellaceae</taxon>
        <taxon>Georgenia</taxon>
    </lineage>
</organism>
<accession>A0ABW2Q4K2</accession>
<comment type="function">
    <text evidence="1 9">Catalyzes the acetylation of L-2,4-diaminobutyrate (DABA) to gamma-N-acetyl-alpha,gamma-diaminobutyric acid (ADABA) with acetyl coenzyme A.</text>
</comment>
<evidence type="ECO:0000259" key="11">
    <source>
        <dbReference type="PROSITE" id="PS51186"/>
    </source>
</evidence>